<dbReference type="AlphaFoldDB" id="A0A069D6H6"/>
<name>A0A069D6H6_9BACE</name>
<dbReference type="STRING" id="1121097.GCA_000428125_02373"/>
<keyword evidence="3" id="KW-1185">Reference proteome</keyword>
<dbReference type="RefSeq" id="WP_024997492.1">
    <property type="nucleotide sequence ID" value="NZ_ATZI01000010.1"/>
</dbReference>
<dbReference type="eggNOG" id="ENOG5030XQT">
    <property type="taxonomic scope" value="Bacteria"/>
</dbReference>
<feature type="domain" description="Dual OB-containing" evidence="1">
    <location>
        <begin position="1"/>
        <end position="207"/>
    </location>
</feature>
<dbReference type="OrthoDB" id="1093445at2"/>
<evidence type="ECO:0000259" key="1">
    <source>
        <dbReference type="Pfam" id="PF22557"/>
    </source>
</evidence>
<gene>
    <name evidence="2" type="ORF">JCM15093_3230</name>
</gene>
<organism evidence="2 3">
    <name type="scientific">Bacteroides graminisolvens DSM 19988 = JCM 15093</name>
    <dbReference type="NCBI Taxonomy" id="1121097"/>
    <lineage>
        <taxon>Bacteria</taxon>
        <taxon>Pseudomonadati</taxon>
        <taxon>Bacteroidota</taxon>
        <taxon>Bacteroidia</taxon>
        <taxon>Bacteroidales</taxon>
        <taxon>Bacteroidaceae</taxon>
        <taxon>Bacteroides</taxon>
    </lineage>
</organism>
<dbReference type="InterPro" id="IPR054335">
    <property type="entry name" value="DuOB_dom"/>
</dbReference>
<dbReference type="EMBL" id="BAJS01000033">
    <property type="protein sequence ID" value="GAK37940.1"/>
    <property type="molecule type" value="Genomic_DNA"/>
</dbReference>
<protein>
    <recommendedName>
        <fullName evidence="1">Dual OB-containing domain-containing protein</fullName>
    </recommendedName>
</protein>
<proteinExistence type="predicted"/>
<dbReference type="Proteomes" id="UP000027601">
    <property type="component" value="Unassembled WGS sequence"/>
</dbReference>
<comment type="caution">
    <text evidence="2">The sequence shown here is derived from an EMBL/GenBank/DDBJ whole genome shotgun (WGS) entry which is preliminary data.</text>
</comment>
<reference evidence="2 3" key="1">
    <citation type="journal article" date="2015" name="Microbes Environ.">
        <title>Distribution and evolution of nitrogen fixation genes in the phylum bacteroidetes.</title>
        <authorList>
            <person name="Inoue J."/>
            <person name="Oshima K."/>
            <person name="Suda W."/>
            <person name="Sakamoto M."/>
            <person name="Iino T."/>
            <person name="Noda S."/>
            <person name="Hongoh Y."/>
            <person name="Hattori M."/>
            <person name="Ohkuma M."/>
        </authorList>
    </citation>
    <scope>NUCLEOTIDE SEQUENCE [LARGE SCALE GENOMIC DNA]</scope>
    <source>
        <strain evidence="2 3">JCM 15093</strain>
    </source>
</reference>
<dbReference type="Pfam" id="PF22557">
    <property type="entry name" value="DuOB"/>
    <property type="match status" value="1"/>
</dbReference>
<sequence length="209" mass="23628">MEVLIVSKTHMKNGVCVGGLANNGRFVRLLDNHSHHQPSDSTLEVRQIYNVTFSPRSNPILPHSEDVLVQSMEYRRTLNSNTDLIEYITERGVRICNDNLEQLFQGSLKKTQNGSAYINADNIPEQSVAFWISDKNLTRTTHSEKNYYSYALGPSPFAGSISIPYVGFQPAVDQIPSGTLIRVSLARWWTPDEATTEKRCYLQLSGWYA</sequence>
<evidence type="ECO:0000313" key="2">
    <source>
        <dbReference type="EMBL" id="GAK37940.1"/>
    </source>
</evidence>
<accession>A0A069D6H6</accession>
<evidence type="ECO:0000313" key="3">
    <source>
        <dbReference type="Proteomes" id="UP000027601"/>
    </source>
</evidence>